<comment type="caution">
    <text evidence="4">The sequence shown here is derived from an EMBL/GenBank/DDBJ whole genome shotgun (WGS) entry which is preliminary data.</text>
</comment>
<dbReference type="SUPFAM" id="SSF51735">
    <property type="entry name" value="NAD(P)-binding Rossmann-fold domains"/>
    <property type="match status" value="1"/>
</dbReference>
<dbReference type="InterPro" id="IPR020904">
    <property type="entry name" value="Sc_DH/Rdtase_CS"/>
</dbReference>
<dbReference type="EMBL" id="JBHSAY010000009">
    <property type="protein sequence ID" value="MFC4132681.1"/>
    <property type="molecule type" value="Genomic_DNA"/>
</dbReference>
<dbReference type="PANTHER" id="PTHR43391:SF86">
    <property type="entry name" value="SHORT-CHAIN DEHYDROGENASE_REDUCTASE FAMILY PROTEIN"/>
    <property type="match status" value="1"/>
</dbReference>
<dbReference type="PANTHER" id="PTHR43391">
    <property type="entry name" value="RETINOL DEHYDROGENASE-RELATED"/>
    <property type="match status" value="1"/>
</dbReference>
<gene>
    <name evidence="4" type="ORF">ACFOZ4_18900</name>
</gene>
<organism evidence="4 5">
    <name type="scientific">Hamadaea flava</name>
    <dbReference type="NCBI Taxonomy" id="1742688"/>
    <lineage>
        <taxon>Bacteria</taxon>
        <taxon>Bacillati</taxon>
        <taxon>Actinomycetota</taxon>
        <taxon>Actinomycetes</taxon>
        <taxon>Micromonosporales</taxon>
        <taxon>Micromonosporaceae</taxon>
        <taxon>Hamadaea</taxon>
    </lineage>
</organism>
<dbReference type="Proteomes" id="UP001595816">
    <property type="component" value="Unassembled WGS sequence"/>
</dbReference>
<keyword evidence="2" id="KW-0560">Oxidoreductase</keyword>
<keyword evidence="5" id="KW-1185">Reference proteome</keyword>
<evidence type="ECO:0000313" key="4">
    <source>
        <dbReference type="EMBL" id="MFC4132681.1"/>
    </source>
</evidence>
<dbReference type="PRINTS" id="PR00080">
    <property type="entry name" value="SDRFAMILY"/>
</dbReference>
<evidence type="ECO:0000256" key="1">
    <source>
        <dbReference type="ARBA" id="ARBA00006484"/>
    </source>
</evidence>
<dbReference type="RefSeq" id="WP_253752806.1">
    <property type="nucleotide sequence ID" value="NZ_JAMZDZ010000001.1"/>
</dbReference>
<comment type="similarity">
    <text evidence="1 3">Belongs to the short-chain dehydrogenases/reductases (SDR) family.</text>
</comment>
<name>A0ABV8LQG5_9ACTN</name>
<dbReference type="Gene3D" id="3.40.50.720">
    <property type="entry name" value="NAD(P)-binding Rossmann-like Domain"/>
    <property type="match status" value="1"/>
</dbReference>
<proteinExistence type="inferred from homology"/>
<evidence type="ECO:0000256" key="3">
    <source>
        <dbReference type="RuleBase" id="RU000363"/>
    </source>
</evidence>
<evidence type="ECO:0000256" key="2">
    <source>
        <dbReference type="ARBA" id="ARBA00023002"/>
    </source>
</evidence>
<dbReference type="InterPro" id="IPR036291">
    <property type="entry name" value="NAD(P)-bd_dom_sf"/>
</dbReference>
<reference evidence="5" key="1">
    <citation type="journal article" date="2019" name="Int. J. Syst. Evol. Microbiol.">
        <title>The Global Catalogue of Microorganisms (GCM) 10K type strain sequencing project: providing services to taxonomists for standard genome sequencing and annotation.</title>
        <authorList>
            <consortium name="The Broad Institute Genomics Platform"/>
            <consortium name="The Broad Institute Genome Sequencing Center for Infectious Disease"/>
            <person name="Wu L."/>
            <person name="Ma J."/>
        </authorList>
    </citation>
    <scope>NUCLEOTIDE SEQUENCE [LARGE SCALE GENOMIC DNA]</scope>
    <source>
        <strain evidence="5">CGMCC 4.7289</strain>
    </source>
</reference>
<protein>
    <submittedName>
        <fullName evidence="4">SDR family NAD(P)-dependent oxidoreductase</fullName>
    </submittedName>
</protein>
<dbReference type="PROSITE" id="PS00061">
    <property type="entry name" value="ADH_SHORT"/>
    <property type="match status" value="1"/>
</dbReference>
<accession>A0ABV8LQG5</accession>
<dbReference type="InterPro" id="IPR002347">
    <property type="entry name" value="SDR_fam"/>
</dbReference>
<evidence type="ECO:0000313" key="5">
    <source>
        <dbReference type="Proteomes" id="UP001595816"/>
    </source>
</evidence>
<dbReference type="PRINTS" id="PR00081">
    <property type="entry name" value="GDHRDH"/>
</dbReference>
<sequence length="279" mass="28966">MKTVLVTGASSGIGLATAIAAARAGFATVATVRRPDGDLALREAAEQAGVGVDVVSLEVTDPESVTECVRSVIALHGRLDAVVNNAGIAAIAPTLELGTPDDLRQSMEVNFFGVVAVSRAAMPHLRTTRGRLVTISSVRGVIGQPFNECYSAAKFAVEGFMEALAPVAAEVGVAVSLVEPAAVLDTAFVASAGADPLALLARSGCYAEAFRAYRRWVASGAIEGAQEAAEVASVVLDVLTCERPPLRIQTSEYARRYVARKLADPSGASILDLTGSWLR</sequence>
<dbReference type="Pfam" id="PF00106">
    <property type="entry name" value="adh_short"/>
    <property type="match status" value="1"/>
</dbReference>